<evidence type="ECO:0000256" key="10">
    <source>
        <dbReference type="ARBA" id="ARBA00023136"/>
    </source>
</evidence>
<evidence type="ECO:0000256" key="11">
    <source>
        <dbReference type="ARBA" id="ARBA00023157"/>
    </source>
</evidence>
<comment type="function">
    <text evidence="15 16">Protein O-fucosyltransferase that specifically catalyzes O-fucosylation of serine or threonine residues in EMI domains of target proteins. Attaches fucose through an O-glycosidic linkage. O-fucosylation of EMI domain-containing proteins may be required for facilitating protein folding and secretion.</text>
</comment>
<comment type="similarity">
    <text evidence="3 16 17">Belongs to the glycosyltransferase 10 family.</text>
</comment>
<keyword evidence="19" id="KW-0732">Signal</keyword>
<feature type="signal peptide" evidence="19">
    <location>
        <begin position="1"/>
        <end position="23"/>
    </location>
</feature>
<evidence type="ECO:0000259" key="20">
    <source>
        <dbReference type="Pfam" id="PF00852"/>
    </source>
</evidence>
<keyword evidence="11" id="KW-1015">Disulfide bond</keyword>
<comment type="catalytic activity">
    <reaction evidence="14">
        <text>L-seryl-[protein] + GDP-beta-L-fucose = 3-O-(alpha-L-fucosyl)-L-seryl-[protein] + GDP + H(+)</text>
        <dbReference type="Rhea" id="RHEA:63644"/>
        <dbReference type="Rhea" id="RHEA-COMP:9863"/>
        <dbReference type="Rhea" id="RHEA-COMP:17914"/>
        <dbReference type="ChEBI" id="CHEBI:15378"/>
        <dbReference type="ChEBI" id="CHEBI:29999"/>
        <dbReference type="ChEBI" id="CHEBI:57273"/>
        <dbReference type="ChEBI" id="CHEBI:58189"/>
        <dbReference type="ChEBI" id="CHEBI:189632"/>
        <dbReference type="EC" id="2.4.1.221"/>
    </reaction>
    <physiologicalReaction direction="left-to-right" evidence="14">
        <dbReference type="Rhea" id="RHEA:63645"/>
    </physiologicalReaction>
</comment>
<dbReference type="Ensembl" id="ENSDCDT00010047823.1">
    <property type="protein sequence ID" value="ENSDCDP00010038216.1"/>
    <property type="gene ID" value="ENSDCDG00010024752.1"/>
</dbReference>
<dbReference type="InterPro" id="IPR001503">
    <property type="entry name" value="Glyco_trans_10"/>
</dbReference>
<evidence type="ECO:0000256" key="18">
    <source>
        <dbReference type="SAM" id="MobiDB-lite"/>
    </source>
</evidence>
<organism evidence="22 23">
    <name type="scientific">Denticeps clupeoides</name>
    <name type="common">denticle herring</name>
    <dbReference type="NCBI Taxonomy" id="299321"/>
    <lineage>
        <taxon>Eukaryota</taxon>
        <taxon>Metazoa</taxon>
        <taxon>Chordata</taxon>
        <taxon>Craniata</taxon>
        <taxon>Vertebrata</taxon>
        <taxon>Euteleostomi</taxon>
        <taxon>Actinopterygii</taxon>
        <taxon>Neopterygii</taxon>
        <taxon>Teleostei</taxon>
        <taxon>Clupei</taxon>
        <taxon>Clupeiformes</taxon>
        <taxon>Denticipitoidei</taxon>
        <taxon>Denticipitidae</taxon>
        <taxon>Denticeps</taxon>
    </lineage>
</organism>
<evidence type="ECO:0000256" key="17">
    <source>
        <dbReference type="RuleBase" id="RU003832"/>
    </source>
</evidence>
<keyword evidence="4 16" id="KW-0328">Glycosyltransferase</keyword>
<evidence type="ECO:0000256" key="5">
    <source>
        <dbReference type="ARBA" id="ARBA00022679"/>
    </source>
</evidence>
<dbReference type="InterPro" id="IPR055270">
    <property type="entry name" value="Glyco_tran_10_C"/>
</dbReference>
<reference evidence="22" key="2">
    <citation type="submission" date="2025-08" db="UniProtKB">
        <authorList>
            <consortium name="Ensembl"/>
        </authorList>
    </citation>
    <scope>IDENTIFICATION</scope>
</reference>
<dbReference type="GO" id="GO:0000139">
    <property type="term" value="C:Golgi membrane"/>
    <property type="evidence" value="ECO:0007669"/>
    <property type="project" value="InterPro"/>
</dbReference>
<dbReference type="PIRSF" id="PIRSF037332">
    <property type="entry name" value="Alpha1_3FUT_met"/>
    <property type="match status" value="1"/>
</dbReference>
<gene>
    <name evidence="22" type="primary">FUT11</name>
</gene>
<feature type="chain" id="PRO_5044323527" description="GDP-fucose protein O-fucosyltransferase" evidence="19">
    <location>
        <begin position="24"/>
        <end position="484"/>
    </location>
</feature>
<evidence type="ECO:0000256" key="15">
    <source>
        <dbReference type="ARBA" id="ARBA00058658"/>
    </source>
</evidence>
<feature type="region of interest" description="Disordered" evidence="18">
    <location>
        <begin position="392"/>
        <end position="412"/>
    </location>
</feature>
<dbReference type="GeneTree" id="ENSGT00940000158983"/>
<keyword evidence="8" id="KW-0735">Signal-anchor</keyword>
<accession>A0AAY4D187</accession>
<evidence type="ECO:0000256" key="2">
    <source>
        <dbReference type="ARBA" id="ARBA00004922"/>
    </source>
</evidence>
<dbReference type="Pfam" id="PF17039">
    <property type="entry name" value="Glyco_tran_10_N"/>
    <property type="match status" value="1"/>
</dbReference>
<dbReference type="InterPro" id="IPR031481">
    <property type="entry name" value="Glyco_tran_10_N"/>
</dbReference>
<sequence>MSGLAKTSLAVWLLLLRCLQCWSHEVLDQADRVAFQPQNALSSMDFSSVGSYRGPGNNDSRGNKELPIILWWSGNIFPHFPRDTERIDCGLSSCLVTRNRKVQLYKRTSTIIFYGTDFRAYEAPLPRPPHQTWALFHEESPMNNYLLSHLPCIRLFNYTATFRRGSDYPLTLQWLPTLDYLVQPTAVPLREKNRLRRAGLAPVLYMQSHCDVPSDRDRYVQELMKYIQVDSYGKCLNNMPLPQHLEDTSTATGEEGHFMAFVARYKFHLAMENGLCPDYITEKLWRPLHQGCVPVYRGSASVADWLPDSHSAVLVDDFPSPQKLAEFLLALDADDAAYERYLRFKSPGKITNARLLQGMQDREWGVNDMSKPNYLNGFECFVCDQENKRLAAERKHRRDPQLHPAPPPKMATNSHMGCPMPHPSYGEVEHLPSNDGWLQMWPQDYWQSLDQVAALESLLRHNETDPGLLWHHMQKLASRRGGAH</sequence>
<evidence type="ECO:0000256" key="14">
    <source>
        <dbReference type="ARBA" id="ARBA00048647"/>
    </source>
</evidence>
<dbReference type="PANTHER" id="PTHR11929:SF198">
    <property type="entry name" value="ALPHA-(1,3)-FUCOSYLTRANSFERASE 11"/>
    <property type="match status" value="1"/>
</dbReference>
<dbReference type="Proteomes" id="UP000694580">
    <property type="component" value="Chromosome 18"/>
</dbReference>
<keyword evidence="10 16" id="KW-0472">Membrane</keyword>
<dbReference type="InterPro" id="IPR038577">
    <property type="entry name" value="GT10-like_C_sf"/>
</dbReference>
<dbReference type="PANTHER" id="PTHR11929">
    <property type="entry name" value="ALPHA- 1,3 -FUCOSYLTRANSFERASE"/>
    <property type="match status" value="1"/>
</dbReference>
<keyword evidence="6 17" id="KW-0812">Transmembrane</keyword>
<dbReference type="Gene3D" id="3.40.50.11660">
    <property type="entry name" value="Glycosyl transferase family 10, C-terminal domain"/>
    <property type="match status" value="1"/>
</dbReference>
<evidence type="ECO:0000256" key="16">
    <source>
        <dbReference type="PIRNR" id="PIRNR037332"/>
    </source>
</evidence>
<evidence type="ECO:0000256" key="9">
    <source>
        <dbReference type="ARBA" id="ARBA00022989"/>
    </source>
</evidence>
<keyword evidence="9" id="KW-1133">Transmembrane helix</keyword>
<reference evidence="22 23" key="1">
    <citation type="submission" date="2020-06" db="EMBL/GenBank/DDBJ databases">
        <authorList>
            <consortium name="Wellcome Sanger Institute Data Sharing"/>
        </authorList>
    </citation>
    <scope>NUCLEOTIDE SEQUENCE [LARGE SCALE GENOMIC DNA]</scope>
</reference>
<evidence type="ECO:0000256" key="1">
    <source>
        <dbReference type="ARBA" id="ARBA00004648"/>
    </source>
</evidence>
<dbReference type="GO" id="GO:0046922">
    <property type="term" value="F:peptide-O-fucosyltransferase activity"/>
    <property type="evidence" value="ECO:0007669"/>
    <property type="project" value="UniProtKB-EC"/>
</dbReference>
<dbReference type="GO" id="GO:0005789">
    <property type="term" value="C:endoplasmic reticulum membrane"/>
    <property type="evidence" value="ECO:0007669"/>
    <property type="project" value="UniProtKB-SubCell"/>
</dbReference>
<evidence type="ECO:0000256" key="4">
    <source>
        <dbReference type="ARBA" id="ARBA00022676"/>
    </source>
</evidence>
<evidence type="ECO:0000256" key="7">
    <source>
        <dbReference type="ARBA" id="ARBA00022824"/>
    </source>
</evidence>
<dbReference type="SUPFAM" id="SSF53756">
    <property type="entry name" value="UDP-Glycosyltransferase/glycogen phosphorylase"/>
    <property type="match status" value="1"/>
</dbReference>
<keyword evidence="23" id="KW-1185">Reference proteome</keyword>
<reference evidence="22" key="3">
    <citation type="submission" date="2025-09" db="UniProtKB">
        <authorList>
            <consortium name="Ensembl"/>
        </authorList>
    </citation>
    <scope>IDENTIFICATION</scope>
</reference>
<keyword evidence="12" id="KW-0325">Glycoprotein</keyword>
<comment type="catalytic activity">
    <reaction evidence="13">
        <text>L-threonyl-[protein] + GDP-beta-L-fucose = 3-O-(alpha-L-fucosyl)-L-threonyl-[protein] + GDP + H(+)</text>
        <dbReference type="Rhea" id="RHEA:70491"/>
        <dbReference type="Rhea" id="RHEA-COMP:11060"/>
        <dbReference type="Rhea" id="RHEA-COMP:17915"/>
        <dbReference type="ChEBI" id="CHEBI:15378"/>
        <dbReference type="ChEBI" id="CHEBI:30013"/>
        <dbReference type="ChEBI" id="CHEBI:57273"/>
        <dbReference type="ChEBI" id="CHEBI:58189"/>
        <dbReference type="ChEBI" id="CHEBI:189631"/>
        <dbReference type="EC" id="2.4.1.221"/>
    </reaction>
    <physiologicalReaction direction="left-to-right" evidence="13">
        <dbReference type="Rhea" id="RHEA:70492"/>
    </physiologicalReaction>
</comment>
<comment type="pathway">
    <text evidence="2">Protein modification; protein glycosylation.</text>
</comment>
<protein>
    <recommendedName>
        <fullName evidence="16">GDP-fucose protein O-fucosyltransferase</fullName>
        <ecNumber evidence="16">2.4.1.-</ecNumber>
    </recommendedName>
</protein>
<dbReference type="InterPro" id="IPR017176">
    <property type="entry name" value="Alpha-1_3-FUT_met"/>
</dbReference>
<dbReference type="Pfam" id="PF00852">
    <property type="entry name" value="Glyco_transf_10"/>
    <property type="match status" value="1"/>
</dbReference>
<feature type="domain" description="Fucosyltransferase N-terminal" evidence="21">
    <location>
        <begin position="66"/>
        <end position="169"/>
    </location>
</feature>
<name>A0AAY4D187_9TELE</name>
<evidence type="ECO:0000256" key="6">
    <source>
        <dbReference type="ARBA" id="ARBA00022692"/>
    </source>
</evidence>
<dbReference type="GO" id="GO:0046920">
    <property type="term" value="F:alpha-(1-&gt;3)-fucosyltransferase activity"/>
    <property type="evidence" value="ECO:0007669"/>
    <property type="project" value="UniProtKB-UniRule"/>
</dbReference>
<feature type="domain" description="Fucosyltransferase C-terminal" evidence="20">
    <location>
        <begin position="203"/>
        <end position="353"/>
    </location>
</feature>
<proteinExistence type="inferred from homology"/>
<evidence type="ECO:0000313" key="23">
    <source>
        <dbReference type="Proteomes" id="UP000694580"/>
    </source>
</evidence>
<keyword evidence="5 16" id="KW-0808">Transferase</keyword>
<dbReference type="FunFam" id="3.40.50.11660:FF:000002">
    <property type="entry name" value="Alpha-(1,3)-fucosyltransferase"/>
    <property type="match status" value="1"/>
</dbReference>
<comment type="subcellular location">
    <subcellularLocation>
        <location evidence="1 17">Endoplasmic reticulum membrane</location>
        <topology evidence="1 17">Single-pass type II membrane protein</topology>
    </subcellularLocation>
</comment>
<keyword evidence="7 17" id="KW-0256">Endoplasmic reticulum</keyword>
<evidence type="ECO:0000256" key="19">
    <source>
        <dbReference type="SAM" id="SignalP"/>
    </source>
</evidence>
<dbReference type="EC" id="2.4.1.-" evidence="16"/>
<evidence type="ECO:0000256" key="13">
    <source>
        <dbReference type="ARBA" id="ARBA00047273"/>
    </source>
</evidence>
<evidence type="ECO:0000256" key="12">
    <source>
        <dbReference type="ARBA" id="ARBA00023180"/>
    </source>
</evidence>
<evidence type="ECO:0000259" key="21">
    <source>
        <dbReference type="Pfam" id="PF17039"/>
    </source>
</evidence>
<evidence type="ECO:0000256" key="3">
    <source>
        <dbReference type="ARBA" id="ARBA00008919"/>
    </source>
</evidence>
<dbReference type="AlphaFoldDB" id="A0AAY4D187"/>
<evidence type="ECO:0000313" key="22">
    <source>
        <dbReference type="Ensembl" id="ENSDCDP00010038216.1"/>
    </source>
</evidence>
<evidence type="ECO:0000256" key="8">
    <source>
        <dbReference type="ARBA" id="ARBA00022968"/>
    </source>
</evidence>